<gene>
    <name evidence="12" type="ORF">DDZ16_17820</name>
</gene>
<comment type="caution">
    <text evidence="12">The sequence shown here is derived from an EMBL/GenBank/DDBJ whole genome shotgun (WGS) entry which is preliminary data.</text>
</comment>
<proteinExistence type="inferred from homology"/>
<evidence type="ECO:0000256" key="6">
    <source>
        <dbReference type="ARBA" id="ARBA00023136"/>
    </source>
</evidence>
<evidence type="ECO:0000256" key="2">
    <source>
        <dbReference type="ARBA" id="ARBA00022448"/>
    </source>
</evidence>
<dbReference type="InterPro" id="IPR008969">
    <property type="entry name" value="CarboxyPept-like_regulatory"/>
</dbReference>
<dbReference type="SUPFAM" id="SSF49464">
    <property type="entry name" value="Carboxypeptidase regulatory domain-like"/>
    <property type="match status" value="1"/>
</dbReference>
<evidence type="ECO:0000313" key="13">
    <source>
        <dbReference type="Proteomes" id="UP000244956"/>
    </source>
</evidence>
<dbReference type="OrthoDB" id="9760333at2"/>
<dbReference type="PROSITE" id="PS52016">
    <property type="entry name" value="TONB_DEPENDENT_REC_3"/>
    <property type="match status" value="1"/>
</dbReference>
<dbReference type="InterPro" id="IPR036942">
    <property type="entry name" value="Beta-barrel_TonB_sf"/>
</dbReference>
<dbReference type="Pfam" id="PF00593">
    <property type="entry name" value="TonB_dep_Rec_b-barrel"/>
    <property type="match status" value="1"/>
</dbReference>
<reference evidence="12 13" key="1">
    <citation type="submission" date="2018-05" db="EMBL/GenBank/DDBJ databases">
        <title>Marinilabilia rubrum sp. nov., isolated from saltern sediment.</title>
        <authorList>
            <person name="Zhang R."/>
        </authorList>
    </citation>
    <scope>NUCLEOTIDE SEQUENCE [LARGE SCALE GENOMIC DNA]</scope>
    <source>
        <strain evidence="12 13">WTE16</strain>
    </source>
</reference>
<dbReference type="InterPro" id="IPR039426">
    <property type="entry name" value="TonB-dep_rcpt-like"/>
</dbReference>
<keyword evidence="12" id="KW-0675">Receptor</keyword>
<evidence type="ECO:0000259" key="11">
    <source>
        <dbReference type="Pfam" id="PF07715"/>
    </source>
</evidence>
<organism evidence="12 13">
    <name type="scientific">Marinilabilia rubra</name>
    <dbReference type="NCBI Taxonomy" id="2162893"/>
    <lineage>
        <taxon>Bacteria</taxon>
        <taxon>Pseudomonadati</taxon>
        <taxon>Bacteroidota</taxon>
        <taxon>Bacteroidia</taxon>
        <taxon>Marinilabiliales</taxon>
        <taxon>Marinilabiliaceae</taxon>
        <taxon>Marinilabilia</taxon>
    </lineage>
</organism>
<dbReference type="InterPro" id="IPR037066">
    <property type="entry name" value="Plug_dom_sf"/>
</dbReference>
<dbReference type="Pfam" id="PF13715">
    <property type="entry name" value="CarbopepD_reg_2"/>
    <property type="match status" value="1"/>
</dbReference>
<feature type="domain" description="TonB-dependent receptor-like beta-barrel" evidence="10">
    <location>
        <begin position="290"/>
        <end position="739"/>
    </location>
</feature>
<dbReference type="Gene3D" id="2.60.40.1120">
    <property type="entry name" value="Carboxypeptidase-like, regulatory domain"/>
    <property type="match status" value="1"/>
</dbReference>
<evidence type="ECO:0000256" key="7">
    <source>
        <dbReference type="ARBA" id="ARBA00023237"/>
    </source>
</evidence>
<dbReference type="PANTHER" id="PTHR30069">
    <property type="entry name" value="TONB-DEPENDENT OUTER MEMBRANE RECEPTOR"/>
    <property type="match status" value="1"/>
</dbReference>
<dbReference type="GO" id="GO:0044718">
    <property type="term" value="P:siderophore transmembrane transport"/>
    <property type="evidence" value="ECO:0007669"/>
    <property type="project" value="TreeGrafter"/>
</dbReference>
<keyword evidence="7 8" id="KW-0998">Cell outer membrane</keyword>
<dbReference type="Gene3D" id="2.170.130.10">
    <property type="entry name" value="TonB-dependent receptor, plug domain"/>
    <property type="match status" value="1"/>
</dbReference>
<dbReference type="Pfam" id="PF07715">
    <property type="entry name" value="Plug"/>
    <property type="match status" value="1"/>
</dbReference>
<evidence type="ECO:0000256" key="5">
    <source>
        <dbReference type="ARBA" id="ARBA00023077"/>
    </source>
</evidence>
<evidence type="ECO:0000259" key="10">
    <source>
        <dbReference type="Pfam" id="PF00593"/>
    </source>
</evidence>
<keyword evidence="2 8" id="KW-0813">Transport</keyword>
<keyword evidence="4 8" id="KW-0812">Transmembrane</keyword>
<keyword evidence="13" id="KW-1185">Reference proteome</keyword>
<keyword evidence="3 8" id="KW-1134">Transmembrane beta strand</keyword>
<dbReference type="GO" id="GO:0009279">
    <property type="term" value="C:cell outer membrane"/>
    <property type="evidence" value="ECO:0007669"/>
    <property type="project" value="UniProtKB-SubCell"/>
</dbReference>
<dbReference type="SUPFAM" id="SSF56935">
    <property type="entry name" value="Porins"/>
    <property type="match status" value="1"/>
</dbReference>
<sequence length="778" mass="86167">MKTSRILISLSLLFVFFTIAPIFAEGEEKRTNANLTGQVLSQDGESIPFATINIVNTTIGTATDETGKYSLANLPTGSLRIKAQYLGYKPKVIEIQITEGETKEVKFELEEDVLGIEEIVVTADRNEKNRKESSTIVNTLTSKLFNTVQAVTLSDGLNYCPGVRMESNCQNCGFSQVRMNGMEGPYSQILINSRPIFSGLAGVYGLELIPSNMIERIEVIRGGGSALYGSNAIAGTINLILKDPINNSYEFGAGSGLIGLGMDESGGTAQDHTVNFNTSVVSQDNKTGMAVYGFYRNKEPFDANDDSFSELMELNNTTIGGRIYHRFDTRDKITADFFNIKESRRGGNKFDMPHHMADISEAVEHNITTGAVSYDRFFREADKLSVYVSGQNVDRDSYYGANQSLSDYGNTKDFSYTAGAQYNAVLGETNLLLGIEDNGAWLTDKKLGYINEEGTYVDNRIVADQASNTFGSFMQYEFDLSKLNVSVGARFDHYTIEDESNGSSTSGDVLSPRVTLKYDILSSLQARASYSQGYRAPQIFDEDLHIETSGAKKVIHENADALEQETSHSYMFSLDFNKQLGTSFLNLLAEGFYTQLDNAFANEFGEPNADGTVVYTRVNAEKGATVQGVNIEANFVPSSKVNLKGGFTIQTSEYEEVHELNETKFFRTPENYGYFALDWDPVENLCISSTGNYTGSMLVPYNESVLRESDPFYELGAKIRYNIKINGAKLQLYAGMKNIFNSYQDDFDSGINRDPAYVYGPTSPRTFYFGIKLGNMLD</sequence>
<comment type="similarity">
    <text evidence="8 9">Belongs to the TonB-dependent receptor family.</text>
</comment>
<dbReference type="Proteomes" id="UP000244956">
    <property type="component" value="Unassembled WGS sequence"/>
</dbReference>
<keyword evidence="6 8" id="KW-0472">Membrane</keyword>
<dbReference type="EMBL" id="QEWP01000020">
    <property type="protein sequence ID" value="PWD98052.1"/>
    <property type="molecule type" value="Genomic_DNA"/>
</dbReference>
<dbReference type="Gene3D" id="2.40.170.20">
    <property type="entry name" value="TonB-dependent receptor, beta-barrel domain"/>
    <property type="match status" value="1"/>
</dbReference>
<name>A0A2U2B4R7_9BACT</name>
<evidence type="ECO:0000256" key="4">
    <source>
        <dbReference type="ARBA" id="ARBA00022692"/>
    </source>
</evidence>
<protein>
    <submittedName>
        <fullName evidence="12">TonB-dependent receptor</fullName>
    </submittedName>
</protein>
<accession>A0A2U2B4R7</accession>
<dbReference type="GO" id="GO:0015344">
    <property type="term" value="F:siderophore uptake transmembrane transporter activity"/>
    <property type="evidence" value="ECO:0007669"/>
    <property type="project" value="TreeGrafter"/>
</dbReference>
<dbReference type="PANTHER" id="PTHR30069:SF57">
    <property type="entry name" value="TONB-DEPENDENT RECEPTOR"/>
    <property type="match status" value="1"/>
</dbReference>
<evidence type="ECO:0000256" key="9">
    <source>
        <dbReference type="RuleBase" id="RU003357"/>
    </source>
</evidence>
<keyword evidence="5 9" id="KW-0798">TonB box</keyword>
<dbReference type="RefSeq" id="WP_109265834.1">
    <property type="nucleotide sequence ID" value="NZ_QEWP01000020.1"/>
</dbReference>
<evidence type="ECO:0000256" key="3">
    <source>
        <dbReference type="ARBA" id="ARBA00022452"/>
    </source>
</evidence>
<comment type="subcellular location">
    <subcellularLocation>
        <location evidence="1 8">Cell outer membrane</location>
        <topology evidence="1 8">Multi-pass membrane protein</topology>
    </subcellularLocation>
</comment>
<feature type="domain" description="TonB-dependent receptor plug" evidence="11">
    <location>
        <begin position="131"/>
        <end position="236"/>
    </location>
</feature>
<evidence type="ECO:0000313" key="12">
    <source>
        <dbReference type="EMBL" id="PWD98052.1"/>
    </source>
</evidence>
<dbReference type="InterPro" id="IPR000531">
    <property type="entry name" value="Beta-barrel_TonB"/>
</dbReference>
<evidence type="ECO:0000256" key="1">
    <source>
        <dbReference type="ARBA" id="ARBA00004571"/>
    </source>
</evidence>
<evidence type="ECO:0000256" key="8">
    <source>
        <dbReference type="PROSITE-ProRule" id="PRU01360"/>
    </source>
</evidence>
<dbReference type="InterPro" id="IPR012910">
    <property type="entry name" value="Plug_dom"/>
</dbReference>
<dbReference type="AlphaFoldDB" id="A0A2U2B4R7"/>